<dbReference type="Proteomes" id="UP000187609">
    <property type="component" value="Unassembled WGS sequence"/>
</dbReference>
<dbReference type="EMBL" id="MJEQ01037184">
    <property type="protein sequence ID" value="OIT06770.1"/>
    <property type="molecule type" value="Genomic_DNA"/>
</dbReference>
<keyword evidence="3" id="KW-1185">Reference proteome</keyword>
<name>A0A1J6IPY7_NICAT</name>
<organism evidence="2 3">
    <name type="scientific">Nicotiana attenuata</name>
    <name type="common">Coyote tobacco</name>
    <dbReference type="NCBI Taxonomy" id="49451"/>
    <lineage>
        <taxon>Eukaryota</taxon>
        <taxon>Viridiplantae</taxon>
        <taxon>Streptophyta</taxon>
        <taxon>Embryophyta</taxon>
        <taxon>Tracheophyta</taxon>
        <taxon>Spermatophyta</taxon>
        <taxon>Magnoliopsida</taxon>
        <taxon>eudicotyledons</taxon>
        <taxon>Gunneridae</taxon>
        <taxon>Pentapetalae</taxon>
        <taxon>asterids</taxon>
        <taxon>lamiids</taxon>
        <taxon>Solanales</taxon>
        <taxon>Solanaceae</taxon>
        <taxon>Nicotianoideae</taxon>
        <taxon>Nicotianeae</taxon>
        <taxon>Nicotiana</taxon>
    </lineage>
</organism>
<evidence type="ECO:0000313" key="3">
    <source>
        <dbReference type="Proteomes" id="UP000187609"/>
    </source>
</evidence>
<comment type="caution">
    <text evidence="2">The sequence shown here is derived from an EMBL/GenBank/DDBJ whole genome shotgun (WGS) entry which is preliminary data.</text>
</comment>
<accession>A0A1J6IPY7</accession>
<feature type="chain" id="PRO_5013085904" evidence="1">
    <location>
        <begin position="26"/>
        <end position="144"/>
    </location>
</feature>
<sequence>MKEDIVCSFFLIAAALFLYHVSGRANCTSHILALSSFASALFWKHVTDSRYCFSDQLVYLLGEKRLNLLNNATKLVSHSYQTDIVLSKVALTTVVLICSREHSATLAAYLMQNPCDGGSNNLHFNPHFLFVEFPWEGRKKIKDI</sequence>
<reference evidence="2" key="1">
    <citation type="submission" date="2016-11" db="EMBL/GenBank/DDBJ databases">
        <title>The genome of Nicotiana attenuata.</title>
        <authorList>
            <person name="Xu S."/>
            <person name="Brockmoeller T."/>
            <person name="Gaquerel E."/>
            <person name="Navarro A."/>
            <person name="Kuhl H."/>
            <person name="Gase K."/>
            <person name="Ling Z."/>
            <person name="Zhou W."/>
            <person name="Kreitzer C."/>
            <person name="Stanke M."/>
            <person name="Tang H."/>
            <person name="Lyons E."/>
            <person name="Pandey P."/>
            <person name="Pandey S.P."/>
            <person name="Timmermann B."/>
            <person name="Baldwin I.T."/>
        </authorList>
    </citation>
    <scope>NUCLEOTIDE SEQUENCE [LARGE SCALE GENOMIC DNA]</scope>
    <source>
        <strain evidence="2">UT</strain>
    </source>
</reference>
<dbReference type="AlphaFoldDB" id="A0A1J6IPY7"/>
<gene>
    <name evidence="2" type="ORF">A4A49_37098</name>
</gene>
<dbReference type="KEGG" id="nau:109213926"/>
<evidence type="ECO:0000313" key="2">
    <source>
        <dbReference type="EMBL" id="OIT06770.1"/>
    </source>
</evidence>
<proteinExistence type="predicted"/>
<protein>
    <submittedName>
        <fullName evidence="2">Uncharacterized protein</fullName>
    </submittedName>
</protein>
<feature type="signal peptide" evidence="1">
    <location>
        <begin position="1"/>
        <end position="25"/>
    </location>
</feature>
<keyword evidence="1" id="KW-0732">Signal</keyword>
<evidence type="ECO:0000256" key="1">
    <source>
        <dbReference type="SAM" id="SignalP"/>
    </source>
</evidence>
<dbReference type="Gramene" id="OIT06770">
    <property type="protein sequence ID" value="OIT06770"/>
    <property type="gene ID" value="A4A49_37098"/>
</dbReference>